<proteinExistence type="predicted"/>
<dbReference type="EMBL" id="FOLD01000015">
    <property type="protein sequence ID" value="SFD05642.1"/>
    <property type="molecule type" value="Genomic_DNA"/>
</dbReference>
<dbReference type="AlphaFoldDB" id="A0A1I1P7T0"/>
<dbReference type="Proteomes" id="UP000198639">
    <property type="component" value="Unassembled WGS sequence"/>
</dbReference>
<name>A0A1I1P7T0_9BURK</name>
<accession>A0A1I1P7T0</accession>
<reference evidence="3" key="1">
    <citation type="submission" date="2016-10" db="EMBL/GenBank/DDBJ databases">
        <authorList>
            <person name="Varghese N."/>
            <person name="Submissions S."/>
        </authorList>
    </citation>
    <scope>NUCLEOTIDE SEQUENCE [LARGE SCALE GENOMIC DNA]</scope>
    <source>
        <strain evidence="3">CGMCC 1.12041</strain>
    </source>
</reference>
<keyword evidence="3" id="KW-1185">Reference proteome</keyword>
<sequence>MKALLLVSWLLANSSGAGAASAAGIDARSEPEKARYEAACAFLGDEVRRLDAIVEKSIAGDELLREDRDSGAMLLRHRDAGVRIDYIVTAGGKVIVSRAELAAGYLGKRLTARSLQSSLNLPHVLPKTFKTGCDRLYLTVWTHGPHIASMTIDVDMD</sequence>
<feature type="signal peptide" evidence="1">
    <location>
        <begin position="1"/>
        <end position="19"/>
    </location>
</feature>
<feature type="chain" id="PRO_5011515069" evidence="1">
    <location>
        <begin position="20"/>
        <end position="157"/>
    </location>
</feature>
<keyword evidence="1" id="KW-0732">Signal</keyword>
<gene>
    <name evidence="2" type="ORF">SAMN05216204_11532</name>
</gene>
<protein>
    <submittedName>
        <fullName evidence="2">Uncharacterized protein</fullName>
    </submittedName>
</protein>
<evidence type="ECO:0000313" key="3">
    <source>
        <dbReference type="Proteomes" id="UP000198639"/>
    </source>
</evidence>
<evidence type="ECO:0000256" key="1">
    <source>
        <dbReference type="SAM" id="SignalP"/>
    </source>
</evidence>
<evidence type="ECO:0000313" key="2">
    <source>
        <dbReference type="EMBL" id="SFD05642.1"/>
    </source>
</evidence>
<organism evidence="2 3">
    <name type="scientific">Massilia yuzhufengensis</name>
    <dbReference type="NCBI Taxonomy" id="1164594"/>
    <lineage>
        <taxon>Bacteria</taxon>
        <taxon>Pseudomonadati</taxon>
        <taxon>Pseudomonadota</taxon>
        <taxon>Betaproteobacteria</taxon>
        <taxon>Burkholderiales</taxon>
        <taxon>Oxalobacteraceae</taxon>
        <taxon>Telluria group</taxon>
        <taxon>Massilia</taxon>
    </lineage>
</organism>